<organism evidence="2 3">
    <name type="scientific">Amylolactobacillus amylotrophicus DSM 20534</name>
    <dbReference type="NCBI Taxonomy" id="1423722"/>
    <lineage>
        <taxon>Bacteria</taxon>
        <taxon>Bacillati</taxon>
        <taxon>Bacillota</taxon>
        <taxon>Bacilli</taxon>
        <taxon>Lactobacillales</taxon>
        <taxon>Lactobacillaceae</taxon>
        <taxon>Amylolactobacillus</taxon>
    </lineage>
</organism>
<dbReference type="InterPro" id="IPR049731">
    <property type="entry name" value="LVIS_2131-like"/>
</dbReference>
<protein>
    <submittedName>
        <fullName evidence="2">Uncharacterized protein</fullName>
    </submittedName>
</protein>
<sequence length="210" mass="23929">MKSAYNYIGVFAWIIVFLLLVFIIQNIRKRHIKMIVMDHVRFSVKNLVLDVLEIVVWGGLLVSMSIVTFFDNPSLNDHARITDSVKFRPLIMTVDQDKSFYVKVNTVQSRDSKVEYTLLSDGNKITINGANSSISDGASPLSPAASAYPFDEKVLVKMDQNYQKAYLATYVARYKKNWRNGLGLSAGRVATEYYLIRIPDQTFVKDQQTK</sequence>
<dbReference type="PATRIC" id="fig|1423722.3.peg.1562"/>
<proteinExistence type="predicted"/>
<dbReference type="EMBL" id="AZCV01000008">
    <property type="protein sequence ID" value="KRK37032.1"/>
    <property type="molecule type" value="Genomic_DNA"/>
</dbReference>
<evidence type="ECO:0000313" key="3">
    <source>
        <dbReference type="Proteomes" id="UP000050909"/>
    </source>
</evidence>
<dbReference type="Proteomes" id="UP000050909">
    <property type="component" value="Unassembled WGS sequence"/>
</dbReference>
<evidence type="ECO:0000313" key="2">
    <source>
        <dbReference type="EMBL" id="KRK37032.1"/>
    </source>
</evidence>
<name>A0A0R1GTF7_9LACO</name>
<keyword evidence="3" id="KW-1185">Reference proteome</keyword>
<feature type="transmembrane region" description="Helical" evidence="1">
    <location>
        <begin position="6"/>
        <end position="27"/>
    </location>
</feature>
<feature type="transmembrane region" description="Helical" evidence="1">
    <location>
        <begin position="47"/>
        <end position="70"/>
    </location>
</feature>
<keyword evidence="1" id="KW-0472">Membrane</keyword>
<reference evidence="2 3" key="1">
    <citation type="journal article" date="2015" name="Genome Announc.">
        <title>Expanding the biotechnology potential of lactobacilli through comparative genomics of 213 strains and associated genera.</title>
        <authorList>
            <person name="Sun Z."/>
            <person name="Harris H.M."/>
            <person name="McCann A."/>
            <person name="Guo C."/>
            <person name="Argimon S."/>
            <person name="Zhang W."/>
            <person name="Yang X."/>
            <person name="Jeffery I.B."/>
            <person name="Cooney J.C."/>
            <person name="Kagawa T.F."/>
            <person name="Liu W."/>
            <person name="Song Y."/>
            <person name="Salvetti E."/>
            <person name="Wrobel A."/>
            <person name="Rasinkangas P."/>
            <person name="Parkhill J."/>
            <person name="Rea M.C."/>
            <person name="O'Sullivan O."/>
            <person name="Ritari J."/>
            <person name="Douillard F.P."/>
            <person name="Paul Ross R."/>
            <person name="Yang R."/>
            <person name="Briner A.E."/>
            <person name="Felis G.E."/>
            <person name="de Vos W.M."/>
            <person name="Barrangou R."/>
            <person name="Klaenhammer T.R."/>
            <person name="Caufield P.W."/>
            <person name="Cui Y."/>
            <person name="Zhang H."/>
            <person name="O'Toole P.W."/>
        </authorList>
    </citation>
    <scope>NUCLEOTIDE SEQUENCE [LARGE SCALE GENOMIC DNA]</scope>
    <source>
        <strain evidence="2 3">DSM 20534</strain>
    </source>
</reference>
<keyword evidence="1" id="KW-1133">Transmembrane helix</keyword>
<evidence type="ECO:0000256" key="1">
    <source>
        <dbReference type="SAM" id="Phobius"/>
    </source>
</evidence>
<dbReference type="RefSeq" id="WP_056947115.1">
    <property type="nucleotide sequence ID" value="NZ_AZCV01000008.1"/>
</dbReference>
<comment type="caution">
    <text evidence="2">The sequence shown here is derived from an EMBL/GenBank/DDBJ whole genome shotgun (WGS) entry which is preliminary data.</text>
</comment>
<keyword evidence="1" id="KW-0812">Transmembrane</keyword>
<dbReference type="NCBIfam" id="NF040508">
    <property type="entry name" value="LVIS_2131_fam"/>
    <property type="match status" value="1"/>
</dbReference>
<gene>
    <name evidence="2" type="ORF">FC62_GL001536</name>
</gene>
<accession>A0A0R1GTF7</accession>
<dbReference type="AlphaFoldDB" id="A0A0R1GTF7"/>